<comment type="caution">
    <text evidence="2">The sequence shown here is derived from an EMBL/GenBank/DDBJ whole genome shotgun (WGS) entry which is preliminary data.</text>
</comment>
<feature type="region of interest" description="Disordered" evidence="1">
    <location>
        <begin position="88"/>
        <end position="112"/>
    </location>
</feature>
<proteinExistence type="predicted"/>
<evidence type="ECO:0008006" key="3">
    <source>
        <dbReference type="Google" id="ProtNLM"/>
    </source>
</evidence>
<reference evidence="2" key="1">
    <citation type="journal article" date="2019" name="Sci. Rep.">
        <title>Draft genome of Tanacetum cinerariifolium, the natural source of mosquito coil.</title>
        <authorList>
            <person name="Yamashiro T."/>
            <person name="Shiraishi A."/>
            <person name="Satake H."/>
            <person name="Nakayama K."/>
        </authorList>
    </citation>
    <scope>NUCLEOTIDE SEQUENCE</scope>
</reference>
<dbReference type="AlphaFoldDB" id="A0A6L2NAI3"/>
<name>A0A6L2NAI3_TANCI</name>
<protein>
    <recommendedName>
        <fullName evidence="3">Integrase, catalytic region, zinc finger, CCHC-type, peptidase aspartic, catalytic</fullName>
    </recommendedName>
</protein>
<evidence type="ECO:0000256" key="1">
    <source>
        <dbReference type="SAM" id="MobiDB-lite"/>
    </source>
</evidence>
<accession>A0A6L2NAI3</accession>
<sequence>MMVVMFLVIAKDEVLRYDGPIWRIQDCGYGVLRTRSKPISLNTLCSTNQERLGYPLPTMFDEYFQQPSVVSCAPAVIVAPIPADATCTPSSTSVDQDAPSASTSPTTEDTQDPVLHQYVKGQETPNTQFDNDPFANIFNSNPSSEESSSRDVIVSDLHSANQPFERLCKWTKNYPL</sequence>
<feature type="compositionally biased region" description="Polar residues" evidence="1">
    <location>
        <begin position="88"/>
        <end position="108"/>
    </location>
</feature>
<dbReference type="EMBL" id="BKCJ010008635">
    <property type="protein sequence ID" value="GEU83191.1"/>
    <property type="molecule type" value="Genomic_DNA"/>
</dbReference>
<evidence type="ECO:0000313" key="2">
    <source>
        <dbReference type="EMBL" id="GEU83191.1"/>
    </source>
</evidence>
<organism evidence="2">
    <name type="scientific">Tanacetum cinerariifolium</name>
    <name type="common">Dalmatian daisy</name>
    <name type="synonym">Chrysanthemum cinerariifolium</name>
    <dbReference type="NCBI Taxonomy" id="118510"/>
    <lineage>
        <taxon>Eukaryota</taxon>
        <taxon>Viridiplantae</taxon>
        <taxon>Streptophyta</taxon>
        <taxon>Embryophyta</taxon>
        <taxon>Tracheophyta</taxon>
        <taxon>Spermatophyta</taxon>
        <taxon>Magnoliopsida</taxon>
        <taxon>eudicotyledons</taxon>
        <taxon>Gunneridae</taxon>
        <taxon>Pentapetalae</taxon>
        <taxon>asterids</taxon>
        <taxon>campanulids</taxon>
        <taxon>Asterales</taxon>
        <taxon>Asteraceae</taxon>
        <taxon>Asteroideae</taxon>
        <taxon>Anthemideae</taxon>
        <taxon>Anthemidinae</taxon>
        <taxon>Tanacetum</taxon>
    </lineage>
</organism>
<gene>
    <name evidence="2" type="ORF">Tci_055169</name>
</gene>